<dbReference type="PANTHER" id="PTHR35399">
    <property type="entry name" value="SLR8030 PROTEIN"/>
    <property type="match status" value="1"/>
</dbReference>
<dbReference type="RefSeq" id="WP_197312508.1">
    <property type="nucleotide sequence ID" value="NZ_JADZLT010000054.1"/>
</dbReference>
<dbReference type="Pfam" id="PF05787">
    <property type="entry name" value="PhoX"/>
    <property type="match status" value="1"/>
</dbReference>
<dbReference type="EMBL" id="JADZLT010000054">
    <property type="protein sequence ID" value="MBH0239432.1"/>
    <property type="molecule type" value="Genomic_DNA"/>
</dbReference>
<evidence type="ECO:0000313" key="2">
    <source>
        <dbReference type="Proteomes" id="UP000631694"/>
    </source>
</evidence>
<keyword evidence="2" id="KW-1185">Reference proteome</keyword>
<proteinExistence type="predicted"/>
<dbReference type="InterPro" id="IPR008557">
    <property type="entry name" value="PhoX"/>
</dbReference>
<evidence type="ECO:0000313" key="1">
    <source>
        <dbReference type="EMBL" id="MBH0239432.1"/>
    </source>
</evidence>
<name>A0A931I389_9HYPH</name>
<accession>A0A931I389</accession>
<reference evidence="1" key="1">
    <citation type="submission" date="2020-12" db="EMBL/GenBank/DDBJ databases">
        <title>Methylobrevis albus sp. nov., isolated from fresh water lack sediment.</title>
        <authorList>
            <person name="Zou Q."/>
        </authorList>
    </citation>
    <scope>NUCLEOTIDE SEQUENCE</scope>
    <source>
        <strain evidence="1">L22</strain>
    </source>
</reference>
<dbReference type="Proteomes" id="UP000631694">
    <property type="component" value="Unassembled WGS sequence"/>
</dbReference>
<protein>
    <submittedName>
        <fullName evidence="1">PhoX family phosphatase</fullName>
    </submittedName>
</protein>
<sequence length="663" mass="71622">MDGATPRTSGFRTSMLEEVVGDGHNESLNPTMGEIIATRFSRRGFLKGSLAVSAIAATVSPLALMVADEARAATGSAFSFKEVEAGIDATHHVAEGYDADVLLRWGDAIFPDSPAFDPLNQSAEAQAKQFGYNNDYVGYIPLDGSAKHGLLVVNHEYTNEHLMFAGIVSIVDGKVEVAAADQARVDIEMAAHGGTIVEIINENGKWRPVLDGKLNRRITASTEMLVTGPAAGHDRLKTNADPSGTKVLGTINNCAGGVTPWGTYILAEENFHGYFIGELPEGHAEAANYKRVGVPEGSYQWGNFHDRFDVSKEPNEPNRFGWMVEVDVMDPNSVPKKRTALGRFKHEGAESIVAQDGRVVFYLGDDERFDYVYKFVTAGTYNPDDRAANMDLLDEGTLYVAKFDADGKVTWMPLVHGEGPLTPENGFASQADVVIEARRAGDLLGATKMDRPEDIEPNGVNGKVYVMLTNNTRRTDEQVDAANPRAKNAFGHIIEITEEGGDFAATTGTWEVLLQCGDPSVAEVGATFSTETTKNGWFGMPDNCAVDSAGRLWVSTDGNSPKATGRTDGLWAVDTEGDARATSKLFFRVPVGAEMCGPLFTPDDETAFVAVQHPGDGGDDWEGFGRPSYYEDLSTRWPDFKDDMPVRPAVVVITKQGGGKIAV</sequence>
<dbReference type="PROSITE" id="PS51318">
    <property type="entry name" value="TAT"/>
    <property type="match status" value="1"/>
</dbReference>
<gene>
    <name evidence="1" type="ORF">I5731_16530</name>
</gene>
<comment type="caution">
    <text evidence="1">The sequence shown here is derived from an EMBL/GenBank/DDBJ whole genome shotgun (WGS) entry which is preliminary data.</text>
</comment>
<dbReference type="AlphaFoldDB" id="A0A931I389"/>
<dbReference type="InterPro" id="IPR006311">
    <property type="entry name" value="TAT_signal"/>
</dbReference>
<organism evidence="1 2">
    <name type="scientific">Methylobrevis albus</name>
    <dbReference type="NCBI Taxonomy" id="2793297"/>
    <lineage>
        <taxon>Bacteria</taxon>
        <taxon>Pseudomonadati</taxon>
        <taxon>Pseudomonadota</taxon>
        <taxon>Alphaproteobacteria</taxon>
        <taxon>Hyphomicrobiales</taxon>
        <taxon>Pleomorphomonadaceae</taxon>
        <taxon>Methylobrevis</taxon>
    </lineage>
</organism>
<dbReference type="PANTHER" id="PTHR35399:SF2">
    <property type="entry name" value="DUF839 DOMAIN-CONTAINING PROTEIN"/>
    <property type="match status" value="1"/>
</dbReference>
<dbReference type="SUPFAM" id="SSF101898">
    <property type="entry name" value="NHL repeat"/>
    <property type="match status" value="1"/>
</dbReference>